<dbReference type="Gene3D" id="3.40.630.10">
    <property type="entry name" value="Zn peptidases"/>
    <property type="match status" value="1"/>
</dbReference>
<dbReference type="RefSeq" id="WP_311034966.1">
    <property type="nucleotide sequence ID" value="NZ_CP117522.1"/>
</dbReference>
<dbReference type="PANTHER" id="PTHR43808:SF28">
    <property type="entry name" value="[LYSW]-LYSINE_[LYSW]-ORNITHINE HYDROLASE"/>
    <property type="match status" value="1"/>
</dbReference>
<dbReference type="InterPro" id="IPR002933">
    <property type="entry name" value="Peptidase_M20"/>
</dbReference>
<protein>
    <submittedName>
        <fullName evidence="9">M20/M25/M40 family metallo-hydrolase</fullName>
    </submittedName>
</protein>
<evidence type="ECO:0000256" key="1">
    <source>
        <dbReference type="ARBA" id="ARBA00022490"/>
    </source>
</evidence>
<dbReference type="Pfam" id="PF01546">
    <property type="entry name" value="Peptidase_M20"/>
    <property type="match status" value="1"/>
</dbReference>
<gene>
    <name evidence="9" type="ORF">PS467_10020</name>
</gene>
<feature type="domain" description="Aspartate/glutamate/uridylate kinase" evidence="8">
    <location>
        <begin position="7"/>
        <end position="235"/>
    </location>
</feature>
<keyword evidence="3" id="KW-0479">Metal-binding</keyword>
<keyword evidence="2" id="KW-0028">Amino-acid biosynthesis</keyword>
<dbReference type="InterPro" id="IPR001048">
    <property type="entry name" value="Asp/Glu/Uridylate_kinase"/>
</dbReference>
<dbReference type="EMBL" id="CP117522">
    <property type="protein sequence ID" value="WNE95647.1"/>
    <property type="molecule type" value="Genomic_DNA"/>
</dbReference>
<evidence type="ECO:0000256" key="3">
    <source>
        <dbReference type="ARBA" id="ARBA00022723"/>
    </source>
</evidence>
<evidence type="ECO:0000256" key="6">
    <source>
        <dbReference type="ARBA" id="ARBA00023154"/>
    </source>
</evidence>
<evidence type="ECO:0000313" key="10">
    <source>
        <dbReference type="Proteomes" id="UP001305606"/>
    </source>
</evidence>
<dbReference type="Proteomes" id="UP001305606">
    <property type="component" value="Chromosome"/>
</dbReference>
<name>A0ABY9UUI1_9ACTN</name>
<sequence>MSGRPLYVIKVGSSTLLHPQVFDEIAAVRRRGARVLLVAGGAEGIERHYRSIGRAMPELTLRNGDTVRYCPPAEMPHIVAAYQQVTLPMVEAGLTALGLAVFTAVAAHGGLVTGVVNRPLRVMADGRSKVIRDHRAGTAEGVDTERLTTLLDAYDVVCLSPPVRDAAGGSELNVDADVLAATLANALGADHLRLVTGTAGILTDPADPGSTLRDAFPGTAAQYAGGRMKQKVRAAELGLRGTADVAVTGPHTMADPDGWTRFWAAEEPAADLALLSRTVQIPSTSYDEHELVDYLVHWCRQRELRAWRDEAGNLVAERGTGPRTLLLLGHLDTVPFTWPVRWESGAADDADTADAGTGDAVLHGRGSVDAKASMAAFLDVLADATVPEGWRLRVVGAVEEEVSSSKGAFHVRDHYPADAVVVGEPSGSAALTLGYFGLFKLRVTATVRSGHSAGFQARSAPDHLIESLEAIRAAVLKEADDALSAVIDVSCSADAGSQSATAILNFRVPPAADLDALRTRALDAAGEDVRIEFLRATPGFTGPRSTPLARAFSRGFGRSGIRPRFLLKKGTSDMNTLATTWRGVPMVAYGPGDSALDHTEHEHIDAAEYRRARTVLHEAVTGFFALSGAGADDGGRAARTGEEAA</sequence>
<dbReference type="Gene3D" id="3.30.70.360">
    <property type="match status" value="1"/>
</dbReference>
<dbReference type="Pfam" id="PF00696">
    <property type="entry name" value="AA_kinase"/>
    <property type="match status" value="1"/>
</dbReference>
<evidence type="ECO:0000256" key="7">
    <source>
        <dbReference type="ARBA" id="ARBA00023285"/>
    </source>
</evidence>
<dbReference type="InterPro" id="IPR001261">
    <property type="entry name" value="ArgE/DapE_CS"/>
</dbReference>
<dbReference type="InterPro" id="IPR010175">
    <property type="entry name" value="LysK"/>
</dbReference>
<dbReference type="SUPFAM" id="SSF53187">
    <property type="entry name" value="Zn-dependent exopeptidases"/>
    <property type="match status" value="1"/>
</dbReference>
<dbReference type="Gene3D" id="3.40.1160.10">
    <property type="entry name" value="Acetylglutamate kinase-like"/>
    <property type="match status" value="1"/>
</dbReference>
<evidence type="ECO:0000313" key="9">
    <source>
        <dbReference type="EMBL" id="WNE95647.1"/>
    </source>
</evidence>
<organism evidence="9 10">
    <name type="scientific">Streptomyces luomodiensis</name>
    <dbReference type="NCBI Taxonomy" id="3026192"/>
    <lineage>
        <taxon>Bacteria</taxon>
        <taxon>Bacillati</taxon>
        <taxon>Actinomycetota</taxon>
        <taxon>Actinomycetes</taxon>
        <taxon>Kitasatosporales</taxon>
        <taxon>Streptomycetaceae</taxon>
        <taxon>Streptomyces</taxon>
    </lineage>
</organism>
<evidence type="ECO:0000256" key="5">
    <source>
        <dbReference type="ARBA" id="ARBA00022833"/>
    </source>
</evidence>
<dbReference type="NCBIfam" id="TIGR01902">
    <property type="entry name" value="dapE-lys-deAc"/>
    <property type="match status" value="1"/>
</dbReference>
<keyword evidence="5" id="KW-0862">Zinc</keyword>
<keyword evidence="1" id="KW-0963">Cytoplasm</keyword>
<dbReference type="InterPro" id="IPR050072">
    <property type="entry name" value="Peptidase_M20A"/>
</dbReference>
<dbReference type="InterPro" id="IPR036393">
    <property type="entry name" value="AceGlu_kinase-like_sf"/>
</dbReference>
<keyword evidence="7" id="KW-0170">Cobalt</keyword>
<evidence type="ECO:0000259" key="8">
    <source>
        <dbReference type="Pfam" id="PF00696"/>
    </source>
</evidence>
<proteinExistence type="predicted"/>
<reference evidence="9 10" key="1">
    <citation type="submission" date="2023-02" db="EMBL/GenBank/DDBJ databases">
        <title>Streptomyces sp. SCA4-21 with antifungal activity against Fusarium oxysporum f. sp. cubense, Streptomyces sp. SCA2-17 with antifungal activity against Fusarium oxysporum f. sp. cubense.</title>
        <authorList>
            <person name="Qi D."/>
        </authorList>
    </citation>
    <scope>NUCLEOTIDE SEQUENCE [LARGE SCALE GENOMIC DNA]</scope>
    <source>
        <strain evidence="9 10">SCA4-21</strain>
    </source>
</reference>
<evidence type="ECO:0000256" key="4">
    <source>
        <dbReference type="ARBA" id="ARBA00022801"/>
    </source>
</evidence>
<evidence type="ECO:0000256" key="2">
    <source>
        <dbReference type="ARBA" id="ARBA00022605"/>
    </source>
</evidence>
<accession>A0ABY9UUI1</accession>
<dbReference type="PANTHER" id="PTHR43808">
    <property type="entry name" value="ACETYLORNITHINE DEACETYLASE"/>
    <property type="match status" value="1"/>
</dbReference>
<dbReference type="PROSITE" id="PS00758">
    <property type="entry name" value="ARGE_DAPE_CPG2_1"/>
    <property type="match status" value="1"/>
</dbReference>
<keyword evidence="6" id="KW-0457">Lysine biosynthesis</keyword>
<keyword evidence="4" id="KW-0378">Hydrolase</keyword>
<keyword evidence="10" id="KW-1185">Reference proteome</keyword>
<dbReference type="SUPFAM" id="SSF53633">
    <property type="entry name" value="Carbamate kinase-like"/>
    <property type="match status" value="1"/>
</dbReference>